<organism evidence="1 2">
    <name type="scientific">Pseudomonas tremae</name>
    <dbReference type="NCBI Taxonomy" id="200454"/>
    <lineage>
        <taxon>Bacteria</taxon>
        <taxon>Pseudomonadati</taxon>
        <taxon>Pseudomonadota</taxon>
        <taxon>Gammaproteobacteria</taxon>
        <taxon>Pseudomonadales</taxon>
        <taxon>Pseudomonadaceae</taxon>
        <taxon>Pseudomonas</taxon>
    </lineage>
</organism>
<reference evidence="1 2" key="1">
    <citation type="submission" date="2015-09" db="EMBL/GenBank/DDBJ databases">
        <title>Genome announcement of multiple Pseudomonas syringae strains.</title>
        <authorList>
            <person name="Thakur S."/>
            <person name="Wang P.W."/>
            <person name="Gong Y."/>
            <person name="Weir B.S."/>
            <person name="Guttman D.S."/>
        </authorList>
    </citation>
    <scope>NUCLEOTIDE SEQUENCE [LARGE SCALE GENOMIC DNA]</scope>
    <source>
        <strain evidence="1 2">ICMP9151</strain>
    </source>
</reference>
<dbReference type="PANTHER" id="PTHR35370:SF4">
    <property type="entry name" value="TYPE VI SECRETION SYSTEM BASEPLATE SUBUNIT TSSF"/>
    <property type="match status" value="1"/>
</dbReference>
<dbReference type="Pfam" id="PF05947">
    <property type="entry name" value="T6SS_TssF"/>
    <property type="match status" value="1"/>
</dbReference>
<name>A0AA40P428_9PSED</name>
<evidence type="ECO:0008006" key="3">
    <source>
        <dbReference type="Google" id="ProtNLM"/>
    </source>
</evidence>
<dbReference type="NCBIfam" id="TIGR03359">
    <property type="entry name" value="VI_chp_6"/>
    <property type="match status" value="1"/>
</dbReference>
<dbReference type="PIRSF" id="PIRSF028304">
    <property type="entry name" value="UCP028304"/>
    <property type="match status" value="1"/>
</dbReference>
<accession>A0AA40P428</accession>
<comment type="caution">
    <text evidence="1">The sequence shown here is derived from an EMBL/GenBank/DDBJ whole genome shotgun (WGS) entry which is preliminary data.</text>
</comment>
<dbReference type="Proteomes" id="UP000050523">
    <property type="component" value="Unassembled WGS sequence"/>
</dbReference>
<protein>
    <recommendedName>
        <fullName evidence="3">Type VI secretion protein</fullName>
    </recommendedName>
</protein>
<evidence type="ECO:0000313" key="2">
    <source>
        <dbReference type="Proteomes" id="UP000050523"/>
    </source>
</evidence>
<evidence type="ECO:0000313" key="1">
    <source>
        <dbReference type="EMBL" id="KPZ00393.1"/>
    </source>
</evidence>
<dbReference type="InterPro" id="IPR010272">
    <property type="entry name" value="T6SS_TssF"/>
</dbReference>
<sequence length="610" mass="68936">MMIFLMFMVQSGRPALSFNHYYQDELMALRQSGRKFSERNPALAPFLGQGSSDPDVERLLEGFAFLTGRLRQKLDDDLPELTHSLMQLLWPNYMRPLPAMSMLQFEPLSASGPGFTVERDTPVESEPVEGLACRFRTCFSTEVLLLSLSRVSYSADGEAAALTLSLTMTGEGHLGMLKLSRLRLHFAGDRHISQALYLGLMRKLKGIRLLLLDEQENPLTDRDGKPLQLSISANRVKPVGFAEDESLIPYPLNTFRGYRYLQEYFCFPEKFLFSDIEGLEVIASVLDEHLITARGFQLVFDMHSEDMQNLRPTVEHIKLYCTPVVNLFKQDALPILVDARQDEYLLVPAHLGPQRCGVYSVDAVTGWQPGGKGYQHYVPFESFEHDPAVDVHGNAPWYSVRHRDSLLQGGLDTYLSFDVRTDRKNETISIELTCTNHDLPLRIPAGGICRSGDETPDFLRFSNITTATKSYAPPVGQDFLWRVISNMSLNYLSLASIDALKVILETYDLPRYYDKHAEKVSQRLLNGLKSIHHQHVDRLHEGRPVRGVKTELLIAPEGLADEAGLFLFASVLNEFFALYASLNSFHELRVKTAQGGGYQWTPRMGQQPLL</sequence>
<dbReference type="EMBL" id="LJRO01000200">
    <property type="protein sequence ID" value="KPZ00393.1"/>
    <property type="molecule type" value="Genomic_DNA"/>
</dbReference>
<dbReference type="AlphaFoldDB" id="A0AA40P428"/>
<dbReference type="PANTHER" id="PTHR35370">
    <property type="entry name" value="CYTOPLASMIC PROTEIN-RELATED-RELATED"/>
    <property type="match status" value="1"/>
</dbReference>
<gene>
    <name evidence="1" type="ORF">ALO43_01897</name>
</gene>
<proteinExistence type="predicted"/>